<evidence type="ECO:0000313" key="9">
    <source>
        <dbReference type="Proteomes" id="UP000184442"/>
    </source>
</evidence>
<dbReference type="AlphaFoldDB" id="A0A1M6HQU7"/>
<keyword evidence="8" id="KW-0378">Hydrolase</keyword>
<evidence type="ECO:0000256" key="6">
    <source>
        <dbReference type="RuleBase" id="RU364113"/>
    </source>
</evidence>
<dbReference type="PANTHER" id="PTHR43327">
    <property type="entry name" value="STOMATIN-LIKE PROTEIN 2, MITOCHONDRIAL"/>
    <property type="match status" value="1"/>
</dbReference>
<dbReference type="NCBIfam" id="TIGR01933">
    <property type="entry name" value="hflK"/>
    <property type="match status" value="1"/>
</dbReference>
<keyword evidence="8" id="KW-0645">Protease</keyword>
<dbReference type="PANTHER" id="PTHR43327:SF2">
    <property type="entry name" value="MODULATOR OF FTSH PROTEASE HFLK"/>
    <property type="match status" value="1"/>
</dbReference>
<comment type="similarity">
    <text evidence="2 6">Belongs to the band 7/mec-2 family. HflK subfamily.</text>
</comment>
<keyword evidence="4 6" id="KW-1133">Transmembrane helix</keyword>
<dbReference type="InterPro" id="IPR036013">
    <property type="entry name" value="Band_7/SPFH_dom_sf"/>
</dbReference>
<keyword evidence="5 6" id="KW-0472">Membrane</keyword>
<dbReference type="GO" id="GO:0016020">
    <property type="term" value="C:membrane"/>
    <property type="evidence" value="ECO:0007669"/>
    <property type="project" value="UniProtKB-SubCell"/>
</dbReference>
<evidence type="ECO:0000313" key="8">
    <source>
        <dbReference type="EMBL" id="SHJ24474.1"/>
    </source>
</evidence>
<dbReference type="RefSeq" id="WP_073026932.1">
    <property type="nucleotide sequence ID" value="NZ_FQZS01000022.1"/>
</dbReference>
<feature type="transmembrane region" description="Helical" evidence="6">
    <location>
        <begin position="12"/>
        <end position="34"/>
    </location>
</feature>
<dbReference type="OrthoDB" id="9779595at2"/>
<gene>
    <name evidence="8" type="ORF">SAMN02745176_02897</name>
</gene>
<dbReference type="InterPro" id="IPR050710">
    <property type="entry name" value="Band7/mec-2_domain"/>
</dbReference>
<keyword evidence="3 6" id="KW-0812">Transmembrane</keyword>
<protein>
    <recommendedName>
        <fullName evidence="6">Protein HflK</fullName>
    </recommendedName>
</protein>
<accession>A0A1M6HQU7</accession>
<evidence type="ECO:0000259" key="7">
    <source>
        <dbReference type="SMART" id="SM00244"/>
    </source>
</evidence>
<dbReference type="Proteomes" id="UP000184442">
    <property type="component" value="Unassembled WGS sequence"/>
</dbReference>
<dbReference type="EMBL" id="FQZS01000022">
    <property type="protein sequence ID" value="SHJ24474.1"/>
    <property type="molecule type" value="Genomic_DNA"/>
</dbReference>
<dbReference type="InterPro" id="IPR010201">
    <property type="entry name" value="HflK"/>
</dbReference>
<name>A0A1M6HQU7_9FIRM</name>
<comment type="subunit">
    <text evidence="6">HflC and HflK may interact to form a multimeric complex.</text>
</comment>
<dbReference type="GO" id="GO:0008233">
    <property type="term" value="F:peptidase activity"/>
    <property type="evidence" value="ECO:0007669"/>
    <property type="project" value="UniProtKB-KW"/>
</dbReference>
<dbReference type="InterPro" id="IPR001107">
    <property type="entry name" value="Band_7"/>
</dbReference>
<sequence length="315" mass="36477">MNKFYQISKMFTYTKLLATLFILIIAFFIFSSFYTVKDGEIGILRTFGKVTDFTDPGLHLKFPYPIQEVDVINISKINIMEIGFNELNETTKNYHNHESQSITSDDGIVFTDLIIEWRISDPYDYLFSAKNPDHILRNLVISSVKNIIGKSEMDYILTDGKLSIQNSIKTDVDENIKSYELGIEILNVKIVDARPPEDIISSYETVANAIEQKNILIKKAEEYRNQKIPAAESEADRIIKEAEAYYEERINKAKSETEIFDSLYKEYRISRDVTRSRMLIETIEEVLPGANIYIMDTHKGTLNYFTFEEEKGENK</sequence>
<keyword evidence="9" id="KW-1185">Reference proteome</keyword>
<evidence type="ECO:0000256" key="1">
    <source>
        <dbReference type="ARBA" id="ARBA00004370"/>
    </source>
</evidence>
<reference evidence="8 9" key="1">
    <citation type="submission" date="2016-11" db="EMBL/GenBank/DDBJ databases">
        <authorList>
            <person name="Jaros S."/>
            <person name="Januszkiewicz K."/>
            <person name="Wedrychowicz H."/>
        </authorList>
    </citation>
    <scope>NUCLEOTIDE SEQUENCE [LARGE SCALE GENOMIC DNA]</scope>
    <source>
        <strain evidence="8 9">DSM 19022</strain>
    </source>
</reference>
<evidence type="ECO:0000256" key="5">
    <source>
        <dbReference type="ARBA" id="ARBA00023136"/>
    </source>
</evidence>
<dbReference type="SUPFAM" id="SSF117892">
    <property type="entry name" value="Band 7/SPFH domain"/>
    <property type="match status" value="1"/>
</dbReference>
<evidence type="ECO:0000256" key="4">
    <source>
        <dbReference type="ARBA" id="ARBA00022989"/>
    </source>
</evidence>
<comment type="subcellular location">
    <subcellularLocation>
        <location evidence="1 6">Membrane</location>
    </subcellularLocation>
</comment>
<dbReference type="GO" id="GO:0006508">
    <property type="term" value="P:proteolysis"/>
    <property type="evidence" value="ECO:0007669"/>
    <property type="project" value="UniProtKB-KW"/>
</dbReference>
<comment type="function">
    <text evidence="6">HflC and HflK could encode or regulate a protease.</text>
</comment>
<dbReference type="Gene3D" id="3.30.479.30">
    <property type="entry name" value="Band 7 domain"/>
    <property type="match status" value="1"/>
</dbReference>
<proteinExistence type="inferred from homology"/>
<dbReference type="STRING" id="1122184.SAMN02745176_02897"/>
<feature type="domain" description="Band 7" evidence="7">
    <location>
        <begin position="31"/>
        <end position="207"/>
    </location>
</feature>
<dbReference type="SMART" id="SM00244">
    <property type="entry name" value="PHB"/>
    <property type="match status" value="1"/>
</dbReference>
<evidence type="ECO:0000256" key="2">
    <source>
        <dbReference type="ARBA" id="ARBA00006971"/>
    </source>
</evidence>
<dbReference type="CDD" id="cd03404">
    <property type="entry name" value="SPFH_HflK"/>
    <property type="match status" value="1"/>
</dbReference>
<dbReference type="Pfam" id="PF01145">
    <property type="entry name" value="Band_7"/>
    <property type="match status" value="1"/>
</dbReference>
<organism evidence="8 9">
    <name type="scientific">Lutispora thermophila DSM 19022</name>
    <dbReference type="NCBI Taxonomy" id="1122184"/>
    <lineage>
        <taxon>Bacteria</taxon>
        <taxon>Bacillati</taxon>
        <taxon>Bacillota</taxon>
        <taxon>Clostridia</taxon>
        <taxon>Lutisporales</taxon>
        <taxon>Lutisporaceae</taxon>
        <taxon>Lutispora</taxon>
    </lineage>
</organism>
<evidence type="ECO:0000256" key="3">
    <source>
        <dbReference type="ARBA" id="ARBA00022692"/>
    </source>
</evidence>